<dbReference type="Pfam" id="PF08984">
    <property type="entry name" value="DUF1858"/>
    <property type="match status" value="1"/>
</dbReference>
<dbReference type="OrthoDB" id="15017at2"/>
<dbReference type="RefSeq" id="WP_013755731.1">
    <property type="nucleotide sequence ID" value="NZ_CP020921.1"/>
</dbReference>
<reference evidence="2 3" key="1">
    <citation type="submission" date="2017-04" db="EMBL/GenBank/DDBJ databases">
        <title>Genomic insights into metabolism of Thermodesulfobium acidiphilum.</title>
        <authorList>
            <person name="Toshchakov S.V."/>
            <person name="Frolov E.N."/>
            <person name="Kublanov I.V."/>
            <person name="Samarov N.I."/>
            <person name="Novikov A."/>
            <person name="Lebedinsky A.V."/>
            <person name="Bonch-Osmolovskaya E.A."/>
            <person name="Chernyh N.A."/>
        </authorList>
    </citation>
    <scope>NUCLEOTIDE SEQUENCE [LARGE SCALE GENOMIC DNA]</scope>
    <source>
        <strain evidence="2 3">3127-1</strain>
    </source>
</reference>
<gene>
    <name evidence="2" type="ORF">TDSAC_0352</name>
</gene>
<sequence length="70" mass="7555">MDQITKDSNLLQVVKEFPETIPVFMSFGLGCIGCAVAKYETVEQGANGHGINADALVEELNKVISKKVSK</sequence>
<dbReference type="Gene3D" id="1.10.3910.10">
    <property type="entry name" value="SP0561-like"/>
    <property type="match status" value="1"/>
</dbReference>
<evidence type="ECO:0000259" key="1">
    <source>
        <dbReference type="Pfam" id="PF08984"/>
    </source>
</evidence>
<name>A0A2R4VYV9_THEAF</name>
<organism evidence="2 3">
    <name type="scientific">Thermodesulfobium acidiphilum</name>
    <dbReference type="NCBI Taxonomy" id="1794699"/>
    <lineage>
        <taxon>Bacteria</taxon>
        <taxon>Pseudomonadati</taxon>
        <taxon>Thermodesulfobiota</taxon>
        <taxon>Thermodesulfobiia</taxon>
        <taxon>Thermodesulfobiales</taxon>
        <taxon>Thermodesulfobiaceae</taxon>
        <taxon>Thermodesulfobium</taxon>
    </lineage>
</organism>
<evidence type="ECO:0000313" key="3">
    <source>
        <dbReference type="Proteomes" id="UP000244792"/>
    </source>
</evidence>
<dbReference type="AlphaFoldDB" id="A0A2R4VYV9"/>
<dbReference type="NCBIfam" id="TIGR03980">
    <property type="entry name" value="prismane_assoc"/>
    <property type="match status" value="1"/>
</dbReference>
<dbReference type="Proteomes" id="UP000244792">
    <property type="component" value="Chromosome"/>
</dbReference>
<dbReference type="PANTHER" id="PTHR39341:SF1">
    <property type="entry name" value="DUF1858 DOMAIN-CONTAINING PROTEIN"/>
    <property type="match status" value="1"/>
</dbReference>
<dbReference type="InterPro" id="IPR023883">
    <property type="entry name" value="CHP03980_redox-disulphide"/>
</dbReference>
<dbReference type="InterPro" id="IPR038062">
    <property type="entry name" value="ScdA-like_N_sf"/>
</dbReference>
<feature type="domain" description="DUF1858" evidence="1">
    <location>
        <begin position="4"/>
        <end position="57"/>
    </location>
</feature>
<proteinExistence type="predicted"/>
<dbReference type="PROSITE" id="PS51257">
    <property type="entry name" value="PROKAR_LIPOPROTEIN"/>
    <property type="match status" value="1"/>
</dbReference>
<dbReference type="PANTHER" id="PTHR39341">
    <property type="entry name" value="BSL7085 PROTEIN"/>
    <property type="match status" value="1"/>
</dbReference>
<accession>A0A2R4VYV9</accession>
<dbReference type="EMBL" id="CP020921">
    <property type="protein sequence ID" value="AWB09729.1"/>
    <property type="molecule type" value="Genomic_DNA"/>
</dbReference>
<evidence type="ECO:0000313" key="2">
    <source>
        <dbReference type="EMBL" id="AWB09729.1"/>
    </source>
</evidence>
<dbReference type="SUPFAM" id="SSF140683">
    <property type="entry name" value="SP0561-like"/>
    <property type="match status" value="1"/>
</dbReference>
<keyword evidence="3" id="KW-1185">Reference proteome</keyword>
<protein>
    <submittedName>
        <fullName evidence="2">Hybrid cluster protein-associated redox disulfide domain-containing protein</fullName>
    </submittedName>
</protein>
<dbReference type="KEGG" id="taci:TDSAC_0352"/>
<dbReference type="InterPro" id="IPR015077">
    <property type="entry name" value="DUF1858"/>
</dbReference>